<feature type="chain" id="PRO_5045098565" evidence="1">
    <location>
        <begin position="28"/>
        <end position="460"/>
    </location>
</feature>
<keyword evidence="1" id="KW-0732">Signal</keyword>
<dbReference type="InterPro" id="IPR036034">
    <property type="entry name" value="PDZ_sf"/>
</dbReference>
<comment type="caution">
    <text evidence="3">The sequence shown here is derived from an EMBL/GenBank/DDBJ whole genome shotgun (WGS) entry which is preliminary data.</text>
</comment>
<organism evidence="3 4">
    <name type="scientific">Gaopeijia maritima</name>
    <dbReference type="NCBI Taxonomy" id="3119007"/>
    <lineage>
        <taxon>Bacteria</taxon>
        <taxon>Pseudomonadati</taxon>
        <taxon>Gemmatimonadota</taxon>
        <taxon>Longimicrobiia</taxon>
        <taxon>Gaopeijiales</taxon>
        <taxon>Gaopeijiaceae</taxon>
        <taxon>Gaopeijia</taxon>
    </lineage>
</organism>
<dbReference type="Gene3D" id="3.90.226.10">
    <property type="entry name" value="2-enoyl-CoA Hydratase, Chain A, domain 1"/>
    <property type="match status" value="1"/>
</dbReference>
<accession>A0ABU9E5T4</accession>
<dbReference type="InterPro" id="IPR029045">
    <property type="entry name" value="ClpP/crotonase-like_dom_sf"/>
</dbReference>
<dbReference type="SUPFAM" id="SSF52096">
    <property type="entry name" value="ClpP/crotonase"/>
    <property type="match status" value="1"/>
</dbReference>
<evidence type="ECO:0000313" key="3">
    <source>
        <dbReference type="EMBL" id="MEK9500081.1"/>
    </source>
</evidence>
<dbReference type="Gene3D" id="3.30.750.44">
    <property type="match status" value="1"/>
</dbReference>
<dbReference type="PROSITE" id="PS51257">
    <property type="entry name" value="PROKAR_LIPOPROTEIN"/>
    <property type="match status" value="1"/>
</dbReference>
<dbReference type="RefSeq" id="WP_405277643.1">
    <property type="nucleotide sequence ID" value="NZ_JBBHLI010000001.1"/>
</dbReference>
<dbReference type="InterPro" id="IPR005151">
    <property type="entry name" value="Tail-specific_protease"/>
</dbReference>
<dbReference type="PANTHER" id="PTHR32060">
    <property type="entry name" value="TAIL-SPECIFIC PROTEASE"/>
    <property type="match status" value="1"/>
</dbReference>
<dbReference type="CDD" id="cd07562">
    <property type="entry name" value="Peptidase_S41_TRI"/>
    <property type="match status" value="1"/>
</dbReference>
<dbReference type="PANTHER" id="PTHR32060:SF30">
    <property type="entry name" value="CARBOXY-TERMINAL PROCESSING PROTEASE CTPA"/>
    <property type="match status" value="1"/>
</dbReference>
<gene>
    <name evidence="3" type="ORF">WI372_03745</name>
</gene>
<dbReference type="SMART" id="SM00245">
    <property type="entry name" value="TSPc"/>
    <property type="match status" value="1"/>
</dbReference>
<keyword evidence="4" id="KW-1185">Reference proteome</keyword>
<feature type="domain" description="Tail specific protease" evidence="2">
    <location>
        <begin position="226"/>
        <end position="435"/>
    </location>
</feature>
<dbReference type="Pfam" id="PF03572">
    <property type="entry name" value="Peptidase_S41"/>
    <property type="match status" value="1"/>
</dbReference>
<dbReference type="Pfam" id="PF14684">
    <property type="entry name" value="Tricorn_C1"/>
    <property type="match status" value="1"/>
</dbReference>
<evidence type="ECO:0000313" key="4">
    <source>
        <dbReference type="Proteomes" id="UP001484239"/>
    </source>
</evidence>
<feature type="signal peptide" evidence="1">
    <location>
        <begin position="1"/>
        <end position="27"/>
    </location>
</feature>
<name>A0ABU9E5T4_9BACT</name>
<dbReference type="Proteomes" id="UP001484239">
    <property type="component" value="Unassembled WGS sequence"/>
</dbReference>
<evidence type="ECO:0000256" key="1">
    <source>
        <dbReference type="SAM" id="SignalP"/>
    </source>
</evidence>
<protein>
    <submittedName>
        <fullName evidence="3">S41 family peptidase</fullName>
    </submittedName>
</protein>
<dbReference type="Gene3D" id="2.30.42.10">
    <property type="match status" value="1"/>
</dbReference>
<dbReference type="EMBL" id="JBBHLI010000001">
    <property type="protein sequence ID" value="MEK9500081.1"/>
    <property type="molecule type" value="Genomic_DNA"/>
</dbReference>
<dbReference type="InterPro" id="IPR028204">
    <property type="entry name" value="Tricorn_C1"/>
</dbReference>
<proteinExistence type="predicted"/>
<sequence length="460" mass="48832">MRLRRCRPLLLLVGLAGCGGSAPGAVAPGASPEPARATLDAEPIDSALAVLTFDSAWSRINTSYYDPDFRGLDWGAVRDDLRPAATRVSTRGELRAVLRDMLARLGESHFAILAEESVDGIEVDPGDEEEAGDGSGEVPLDLRWVEGELTVVEVFGDPEAVGPITAGWILDGVGDRDFAEWREVVASADSEAARKGLLTETVSTARALLAGSTGTEVSLALRDGTGTPRTVAARRVPIRGERVQFGALPAMVAHLEVERVERDGGCVGRIAFNVWMIPLVEDFNRAVDATADCTGMVIDLRGNPGGVGGMVMSTAGSFFGERADLGVLTSRTGQIRFVAMPRAVDTEGALRQPFEGRLAVLVDEMSMSTSEVFAAGLKSTGRARVFGRTTPGYALPAMTLRLPSGDVLYHVISNLTDPEGVRIEGRGVEPHEVIPLRRDDLLAGRDAALDAALDWAFGAN</sequence>
<evidence type="ECO:0000259" key="2">
    <source>
        <dbReference type="SMART" id="SM00245"/>
    </source>
</evidence>
<reference evidence="3 4" key="1">
    <citation type="submission" date="2024-02" db="EMBL/GenBank/DDBJ databases">
        <title>A novel Gemmatimonadota bacterium.</title>
        <authorList>
            <person name="Du Z.-J."/>
            <person name="Ye Y.-Q."/>
        </authorList>
    </citation>
    <scope>NUCLEOTIDE SEQUENCE [LARGE SCALE GENOMIC DNA]</scope>
    <source>
        <strain evidence="3 4">DH-20</strain>
    </source>
</reference>